<dbReference type="InterPro" id="IPR019734">
    <property type="entry name" value="TPR_rpt"/>
</dbReference>
<dbReference type="GeneID" id="109467486"/>
<dbReference type="KEGG" id="bbel:109467486"/>
<keyword evidence="3" id="KW-0677">Repeat</keyword>
<keyword evidence="2" id="KW-0479">Metal-binding</keyword>
<gene>
    <name evidence="10" type="primary">LOC109467486</name>
</gene>
<keyword evidence="4 7" id="KW-0863">Zinc-finger</keyword>
<dbReference type="GO" id="GO:0007271">
    <property type="term" value="P:synaptic transmission, cholinergic"/>
    <property type="evidence" value="ECO:0007669"/>
    <property type="project" value="TreeGrafter"/>
</dbReference>
<dbReference type="SMART" id="SM00184">
    <property type="entry name" value="RING"/>
    <property type="match status" value="1"/>
</dbReference>
<name>A0A6P4YGJ3_BRABE</name>
<evidence type="ECO:0000256" key="3">
    <source>
        <dbReference type="ARBA" id="ARBA00022737"/>
    </source>
</evidence>
<dbReference type="Gene3D" id="1.25.40.10">
    <property type="entry name" value="Tetratricopeptide repeat domain"/>
    <property type="match status" value="3"/>
</dbReference>
<dbReference type="InterPro" id="IPR011990">
    <property type="entry name" value="TPR-like_helical_dom_sf"/>
</dbReference>
<feature type="domain" description="RING-type" evidence="8">
    <location>
        <begin position="364"/>
        <end position="406"/>
    </location>
</feature>
<evidence type="ECO:0000313" key="10">
    <source>
        <dbReference type="RefSeq" id="XP_019621059.1"/>
    </source>
</evidence>
<dbReference type="Pfam" id="PF13424">
    <property type="entry name" value="TPR_12"/>
    <property type="match status" value="1"/>
</dbReference>
<organism evidence="9 10">
    <name type="scientific">Branchiostoma belcheri</name>
    <name type="common">Amphioxus</name>
    <dbReference type="NCBI Taxonomy" id="7741"/>
    <lineage>
        <taxon>Eukaryota</taxon>
        <taxon>Metazoa</taxon>
        <taxon>Chordata</taxon>
        <taxon>Cephalochordata</taxon>
        <taxon>Leptocardii</taxon>
        <taxon>Amphioxiformes</taxon>
        <taxon>Branchiostomatidae</taxon>
        <taxon>Branchiostoma</taxon>
    </lineage>
</organism>
<dbReference type="GO" id="GO:0008270">
    <property type="term" value="F:zinc ion binding"/>
    <property type="evidence" value="ECO:0007669"/>
    <property type="project" value="UniProtKB-KW"/>
</dbReference>
<dbReference type="GO" id="GO:0005737">
    <property type="term" value="C:cytoplasm"/>
    <property type="evidence" value="ECO:0007669"/>
    <property type="project" value="UniProtKB-ARBA"/>
</dbReference>
<dbReference type="RefSeq" id="XP_019621059.1">
    <property type="nucleotide sequence ID" value="XM_019765500.1"/>
</dbReference>
<dbReference type="PANTHER" id="PTHR46574">
    <property type="entry name" value="43 KDA RECEPTOR-ASSOCIATED PROTEIN OF THE SYNAPSE"/>
    <property type="match status" value="1"/>
</dbReference>
<dbReference type="CDD" id="cd16478">
    <property type="entry name" value="RING-H2_Rapsyn"/>
    <property type="match status" value="1"/>
</dbReference>
<dbReference type="Gene3D" id="3.30.40.10">
    <property type="entry name" value="Zinc/RING finger domain, C3HC4 (zinc finger)"/>
    <property type="match status" value="1"/>
</dbReference>
<dbReference type="InterPro" id="IPR019568">
    <property type="entry name" value="Rapsyn_myristoylation/link_N"/>
</dbReference>
<dbReference type="SUPFAM" id="SSF48452">
    <property type="entry name" value="TPR-like"/>
    <property type="match status" value="2"/>
</dbReference>
<dbReference type="InterPro" id="IPR013083">
    <property type="entry name" value="Znf_RING/FYVE/PHD"/>
</dbReference>
<dbReference type="SMART" id="SM00028">
    <property type="entry name" value="TPR"/>
    <property type="match status" value="6"/>
</dbReference>
<dbReference type="GO" id="GO:0033130">
    <property type="term" value="F:acetylcholine receptor binding"/>
    <property type="evidence" value="ECO:0007669"/>
    <property type="project" value="InterPro"/>
</dbReference>
<dbReference type="Pfam" id="PF10579">
    <property type="entry name" value="Rapsyn_N"/>
    <property type="match status" value="1"/>
</dbReference>
<dbReference type="GO" id="GO:0031594">
    <property type="term" value="C:neuromuscular junction"/>
    <property type="evidence" value="ECO:0007669"/>
    <property type="project" value="TreeGrafter"/>
</dbReference>
<evidence type="ECO:0000256" key="5">
    <source>
        <dbReference type="ARBA" id="ARBA00022803"/>
    </source>
</evidence>
<proteinExistence type="inferred from homology"/>
<sequence length="415" mass="47914">MGQRAVKQHVEEGLKLYDAHNIDAAITKWTKTLPKITEPRLKFRTLGYLASAWDEVGKYREMLKASIQQIDVANSMDADELREEAYLNIARSNERLCEYEKAIAYCKHSLNNAFVGRRRKHTFGRFYHCMGNAHLGLSEFCTALEHFENALSYSQTYDDRVLECRTFLSVGGLFYQLRDYERSQYFYGKAREILGDYGARWSWKMETVCSLNIAMAQRKMGRLTEAMESCEDAMKIALHQGDRPSQAECLRCFADIHRNRGDIERAYPRYEASLNIMVETGDRYGQVQVLSGMAKVLVMNKQFEKGMEMNKKALELALAIGNKLSLLRAHFRLEMLYRSLGDFQQMREHVVKYTQALEAMELYCGACGDTYGEKPDRIEALPCSHIFHSRCVETTLQKTTGCPDCRRVMLRPVYV</sequence>
<dbReference type="InterPro" id="IPR052480">
    <property type="entry name" value="RAPsyn"/>
</dbReference>
<reference evidence="10" key="1">
    <citation type="submission" date="2025-08" db="UniProtKB">
        <authorList>
            <consortium name="RefSeq"/>
        </authorList>
    </citation>
    <scope>IDENTIFICATION</scope>
    <source>
        <tissue evidence="10">Gonad</tissue>
    </source>
</reference>
<keyword evidence="5" id="KW-0802">TPR repeat</keyword>
<protein>
    <submittedName>
        <fullName evidence="10">43 kDa receptor-associated protein of the synapse-like</fullName>
    </submittedName>
</protein>
<dbReference type="GO" id="GO:1900075">
    <property type="term" value="P:positive regulation of neuromuscular synaptic transmission"/>
    <property type="evidence" value="ECO:0007669"/>
    <property type="project" value="TreeGrafter"/>
</dbReference>
<evidence type="ECO:0000256" key="7">
    <source>
        <dbReference type="PROSITE-ProRule" id="PRU00175"/>
    </source>
</evidence>
<dbReference type="GO" id="GO:0005886">
    <property type="term" value="C:plasma membrane"/>
    <property type="evidence" value="ECO:0007669"/>
    <property type="project" value="TreeGrafter"/>
</dbReference>
<keyword evidence="6" id="KW-0862">Zinc</keyword>
<evidence type="ECO:0000256" key="1">
    <source>
        <dbReference type="ARBA" id="ARBA00007295"/>
    </source>
</evidence>
<dbReference type="GO" id="GO:0043495">
    <property type="term" value="F:protein-membrane adaptor activity"/>
    <property type="evidence" value="ECO:0007669"/>
    <property type="project" value="InterPro"/>
</dbReference>
<evidence type="ECO:0000256" key="2">
    <source>
        <dbReference type="ARBA" id="ARBA00022723"/>
    </source>
</evidence>
<dbReference type="Proteomes" id="UP000515135">
    <property type="component" value="Unplaced"/>
</dbReference>
<dbReference type="OrthoDB" id="10040854at2759"/>
<keyword evidence="9" id="KW-1185">Reference proteome</keyword>
<evidence type="ECO:0000313" key="9">
    <source>
        <dbReference type="Proteomes" id="UP000515135"/>
    </source>
</evidence>
<evidence type="ECO:0000256" key="6">
    <source>
        <dbReference type="ARBA" id="ARBA00022833"/>
    </source>
</evidence>
<dbReference type="InterPro" id="IPR001237">
    <property type="entry name" value="Postsynaptic"/>
</dbReference>
<comment type="similarity">
    <text evidence="1">Belongs to the RAPsyn family.</text>
</comment>
<evidence type="ECO:0000259" key="8">
    <source>
        <dbReference type="PROSITE" id="PS50089"/>
    </source>
</evidence>
<evidence type="ECO:0000256" key="4">
    <source>
        <dbReference type="ARBA" id="ARBA00022771"/>
    </source>
</evidence>
<dbReference type="Pfam" id="PF13639">
    <property type="entry name" value="zf-RING_2"/>
    <property type="match status" value="1"/>
</dbReference>
<dbReference type="SUPFAM" id="SSF57850">
    <property type="entry name" value="RING/U-box"/>
    <property type="match status" value="1"/>
</dbReference>
<dbReference type="PANTHER" id="PTHR46574:SF1">
    <property type="entry name" value="43 KDA RECEPTOR-ASSOCIATED PROTEIN OF THE SYNAPSE"/>
    <property type="match status" value="1"/>
</dbReference>
<dbReference type="PRINTS" id="PR00217">
    <property type="entry name" value="POSTSYNAPTIC"/>
</dbReference>
<accession>A0A6P4YGJ3</accession>
<dbReference type="PROSITE" id="PS50089">
    <property type="entry name" value="ZF_RING_2"/>
    <property type="match status" value="1"/>
</dbReference>
<dbReference type="AlphaFoldDB" id="A0A6P4YGJ3"/>
<dbReference type="InterPro" id="IPR001841">
    <property type="entry name" value="Znf_RING"/>
</dbReference>